<proteinExistence type="predicted"/>
<gene>
    <name evidence="1" type="ORF">NP590_13080</name>
</gene>
<keyword evidence="2" id="KW-1185">Reference proteome</keyword>
<reference evidence="1 2" key="1">
    <citation type="submission" date="2022-07" db="EMBL/GenBank/DDBJ databases">
        <title>Methylomonas rivi sp. nov., Methylomonas rosea sp. nov., Methylomonas aureus sp. nov. and Methylomonas subterranea sp. nov., four novel methanotrophs isolated from a freshwater creek and the deep terrestrial subsurface.</title>
        <authorList>
            <person name="Abin C."/>
            <person name="Sankaranarayanan K."/>
            <person name="Garner C."/>
            <person name="Sindelar R."/>
            <person name="Kotary K."/>
            <person name="Garner R."/>
            <person name="Barclay S."/>
            <person name="Lawson P."/>
            <person name="Krumholz L."/>
        </authorList>
    </citation>
    <scope>NUCLEOTIDE SEQUENCE [LARGE SCALE GENOMIC DNA]</scope>
    <source>
        <strain evidence="1 2">SURF-2</strain>
    </source>
</reference>
<dbReference type="RefSeq" id="WP_256602921.1">
    <property type="nucleotide sequence ID" value="NZ_JANIBJ010000023.1"/>
</dbReference>
<dbReference type="EMBL" id="JANIBJ010000023">
    <property type="protein sequence ID" value="MCQ8105043.1"/>
    <property type="molecule type" value="Genomic_DNA"/>
</dbReference>
<accession>A0ABT1THW5</accession>
<comment type="caution">
    <text evidence="1">The sequence shown here is derived from an EMBL/GenBank/DDBJ whole genome shotgun (WGS) entry which is preliminary data.</text>
</comment>
<name>A0ABT1THW5_9GAMM</name>
<evidence type="ECO:0000313" key="1">
    <source>
        <dbReference type="EMBL" id="MCQ8105043.1"/>
    </source>
</evidence>
<protein>
    <submittedName>
        <fullName evidence="1">Uncharacterized protein</fullName>
    </submittedName>
</protein>
<organism evidence="1 2">
    <name type="scientific">Methylomonas subterranea</name>
    <dbReference type="NCBI Taxonomy" id="2952225"/>
    <lineage>
        <taxon>Bacteria</taxon>
        <taxon>Pseudomonadati</taxon>
        <taxon>Pseudomonadota</taxon>
        <taxon>Gammaproteobacteria</taxon>
        <taxon>Methylococcales</taxon>
        <taxon>Methylococcaceae</taxon>
        <taxon>Methylomonas</taxon>
    </lineage>
</organism>
<dbReference type="Proteomes" id="UP001524499">
    <property type="component" value="Unassembled WGS sequence"/>
</dbReference>
<evidence type="ECO:0000313" key="2">
    <source>
        <dbReference type="Proteomes" id="UP001524499"/>
    </source>
</evidence>
<sequence>MNIQIQNDSRAECGHAGDKLIDSNGKLSWLPPAMKVLMVNRDTDEVLISGDVQIE</sequence>